<evidence type="ECO:0000313" key="1">
    <source>
        <dbReference type="EMBL" id="GBM73321.1"/>
    </source>
</evidence>
<accession>A0A4Y2I6F6</accession>
<dbReference type="Proteomes" id="UP000499080">
    <property type="component" value="Unassembled WGS sequence"/>
</dbReference>
<dbReference type="AlphaFoldDB" id="A0A4Y2I6F6"/>
<proteinExistence type="predicted"/>
<protein>
    <submittedName>
        <fullName evidence="1">Uncharacterized protein</fullName>
    </submittedName>
</protein>
<name>A0A4Y2I6F6_ARAVE</name>
<keyword evidence="2" id="KW-1185">Reference proteome</keyword>
<dbReference type="EMBL" id="BGPR01002431">
    <property type="protein sequence ID" value="GBM73321.1"/>
    <property type="molecule type" value="Genomic_DNA"/>
</dbReference>
<organism evidence="1 2">
    <name type="scientific">Araneus ventricosus</name>
    <name type="common">Orbweaver spider</name>
    <name type="synonym">Epeira ventricosa</name>
    <dbReference type="NCBI Taxonomy" id="182803"/>
    <lineage>
        <taxon>Eukaryota</taxon>
        <taxon>Metazoa</taxon>
        <taxon>Ecdysozoa</taxon>
        <taxon>Arthropoda</taxon>
        <taxon>Chelicerata</taxon>
        <taxon>Arachnida</taxon>
        <taxon>Araneae</taxon>
        <taxon>Araneomorphae</taxon>
        <taxon>Entelegynae</taxon>
        <taxon>Araneoidea</taxon>
        <taxon>Araneidae</taxon>
        <taxon>Araneus</taxon>
    </lineage>
</organism>
<evidence type="ECO:0000313" key="2">
    <source>
        <dbReference type="Proteomes" id="UP000499080"/>
    </source>
</evidence>
<reference evidence="1 2" key="1">
    <citation type="journal article" date="2019" name="Sci. Rep.">
        <title>Orb-weaving spider Araneus ventricosus genome elucidates the spidroin gene catalogue.</title>
        <authorList>
            <person name="Kono N."/>
            <person name="Nakamura H."/>
            <person name="Ohtoshi R."/>
            <person name="Moran D.A.P."/>
            <person name="Shinohara A."/>
            <person name="Yoshida Y."/>
            <person name="Fujiwara M."/>
            <person name="Mori M."/>
            <person name="Tomita M."/>
            <person name="Arakawa K."/>
        </authorList>
    </citation>
    <scope>NUCLEOTIDE SEQUENCE [LARGE SCALE GENOMIC DNA]</scope>
</reference>
<sequence>MCYGKRRCVLGFRGVPGSRAIPLKIRRACDLLQVKSYVGTKRPAGVMRSKWVGRCQFSASFYDLRNLMVLLSTFKTFNQGRGGLVVRFRPESRRVSSSKLYFTEEPSHIGSVASKIIRSGQMLSRWCGVEVQSELCQLRCRPRYLTAVQNYEICLKITLVLLQNCMSI</sequence>
<gene>
    <name evidence="1" type="ORF">AVEN_246383_1</name>
</gene>
<comment type="caution">
    <text evidence="1">The sequence shown here is derived from an EMBL/GenBank/DDBJ whole genome shotgun (WGS) entry which is preliminary data.</text>
</comment>